<dbReference type="Proteomes" id="UP000277928">
    <property type="component" value="Unassembled WGS sequence"/>
</dbReference>
<protein>
    <recommendedName>
        <fullName evidence="10">ZP domain-containing protein</fullName>
    </recommendedName>
</protein>
<feature type="region of interest" description="Disordered" evidence="8">
    <location>
        <begin position="204"/>
        <end position="231"/>
    </location>
</feature>
<accession>A0A3P6U3L2</accession>
<dbReference type="GO" id="GO:0042302">
    <property type="term" value="F:structural constituent of cuticle"/>
    <property type="evidence" value="ECO:0007669"/>
    <property type="project" value="UniProtKB-KW"/>
</dbReference>
<dbReference type="AlphaFoldDB" id="A0A3P6U3L2"/>
<dbReference type="Pfam" id="PF25301">
    <property type="entry name" value="CUT_C"/>
    <property type="match status" value="1"/>
</dbReference>
<evidence type="ECO:0000256" key="2">
    <source>
        <dbReference type="ARBA" id="ARBA00022460"/>
    </source>
</evidence>
<gene>
    <name evidence="11" type="ORF">NLS_LOCUS8751</name>
</gene>
<keyword evidence="12" id="KW-1185">Reference proteome</keyword>
<evidence type="ECO:0000256" key="6">
    <source>
        <dbReference type="ARBA" id="ARBA00022989"/>
    </source>
</evidence>
<evidence type="ECO:0000256" key="9">
    <source>
        <dbReference type="SAM" id="Phobius"/>
    </source>
</evidence>
<proteinExistence type="predicted"/>
<dbReference type="GO" id="GO:0005886">
    <property type="term" value="C:plasma membrane"/>
    <property type="evidence" value="ECO:0007669"/>
    <property type="project" value="UniProtKB-SubCell"/>
</dbReference>
<dbReference type="InterPro" id="IPR056953">
    <property type="entry name" value="CUT_N"/>
</dbReference>
<keyword evidence="3" id="KW-1003">Cell membrane</keyword>
<comment type="subcellular location">
    <subcellularLocation>
        <location evidence="1">Cell membrane</location>
        <topology evidence="1">Single-pass type I membrane protein</topology>
    </subcellularLocation>
</comment>
<dbReference type="SMART" id="SM00241">
    <property type="entry name" value="ZP"/>
    <property type="match status" value="1"/>
</dbReference>
<dbReference type="PANTHER" id="PTHR22907:SF26">
    <property type="entry name" value="ZP DOMAIN-CONTAINING PROTEIN"/>
    <property type="match status" value="1"/>
</dbReference>
<dbReference type="InterPro" id="IPR051962">
    <property type="entry name" value="Cuticlin"/>
</dbReference>
<dbReference type="PANTHER" id="PTHR22907">
    <property type="entry name" value="GH04558P"/>
    <property type="match status" value="1"/>
</dbReference>
<organism evidence="11 12">
    <name type="scientific">Litomosoides sigmodontis</name>
    <name type="common">Filarial nematode worm</name>
    <dbReference type="NCBI Taxonomy" id="42156"/>
    <lineage>
        <taxon>Eukaryota</taxon>
        <taxon>Metazoa</taxon>
        <taxon>Ecdysozoa</taxon>
        <taxon>Nematoda</taxon>
        <taxon>Chromadorea</taxon>
        <taxon>Rhabditida</taxon>
        <taxon>Spirurina</taxon>
        <taxon>Spiruromorpha</taxon>
        <taxon>Filarioidea</taxon>
        <taxon>Onchocercidae</taxon>
        <taxon>Litomosoides</taxon>
    </lineage>
</organism>
<feature type="transmembrane region" description="Helical" evidence="9">
    <location>
        <begin position="297"/>
        <end position="319"/>
    </location>
</feature>
<keyword evidence="6 9" id="KW-1133">Transmembrane helix</keyword>
<keyword evidence="7 9" id="KW-0472">Membrane</keyword>
<dbReference type="EMBL" id="UYRX01001186">
    <property type="protein sequence ID" value="VDK88605.1"/>
    <property type="molecule type" value="Genomic_DNA"/>
</dbReference>
<evidence type="ECO:0000313" key="12">
    <source>
        <dbReference type="Proteomes" id="UP000277928"/>
    </source>
</evidence>
<dbReference type="OrthoDB" id="6139674at2759"/>
<dbReference type="STRING" id="42156.A0A3P6U3L2"/>
<keyword evidence="2" id="KW-0193">Cuticle</keyword>
<feature type="compositionally biased region" description="Polar residues" evidence="8">
    <location>
        <begin position="204"/>
        <end position="230"/>
    </location>
</feature>
<evidence type="ECO:0000256" key="5">
    <source>
        <dbReference type="ARBA" id="ARBA00022729"/>
    </source>
</evidence>
<evidence type="ECO:0000256" key="1">
    <source>
        <dbReference type="ARBA" id="ARBA00004251"/>
    </source>
</evidence>
<evidence type="ECO:0000256" key="3">
    <source>
        <dbReference type="ARBA" id="ARBA00022475"/>
    </source>
</evidence>
<evidence type="ECO:0000256" key="7">
    <source>
        <dbReference type="ARBA" id="ARBA00023136"/>
    </source>
</evidence>
<evidence type="ECO:0000256" key="4">
    <source>
        <dbReference type="ARBA" id="ARBA00022692"/>
    </source>
</evidence>
<keyword evidence="4 9" id="KW-0812">Transmembrane</keyword>
<evidence type="ECO:0000256" key="8">
    <source>
        <dbReference type="SAM" id="MobiDB-lite"/>
    </source>
</evidence>
<dbReference type="Pfam" id="PF25057">
    <property type="entry name" value="CUT_N"/>
    <property type="match status" value="1"/>
</dbReference>
<dbReference type="InterPro" id="IPR057475">
    <property type="entry name" value="CUT_C"/>
</dbReference>
<feature type="domain" description="ZP" evidence="10">
    <location>
        <begin position="11"/>
        <end position="159"/>
    </location>
</feature>
<dbReference type="InterPro" id="IPR001507">
    <property type="entry name" value="ZP_dom"/>
</dbReference>
<keyword evidence="5" id="KW-0732">Signal</keyword>
<reference evidence="11 12" key="1">
    <citation type="submission" date="2018-08" db="EMBL/GenBank/DDBJ databases">
        <authorList>
            <person name="Laetsch R D."/>
            <person name="Stevens L."/>
            <person name="Kumar S."/>
            <person name="Blaxter L. M."/>
        </authorList>
    </citation>
    <scope>NUCLEOTIDE SEQUENCE [LARGE SCALE GENOMIC DNA]</scope>
</reference>
<evidence type="ECO:0000313" key="11">
    <source>
        <dbReference type="EMBL" id="VDK88605.1"/>
    </source>
</evidence>
<name>A0A3P6U3L2_LITSI</name>
<sequence length="399" mass="44952">MNFKGESDDPDCIRAHHGDEQQLHPLSNHDQRLKFALKFGECNMRRQRTLNPRGVAYTFTVVVSFHPIFETEVDRAYQVRCFFTESVKALGASLAVRCVLDPLLLSDVEYDDQAITAYAQTRVFKYSDKIQLYFTCTVQLCVKNDGGCDDVTPPICENVKYLTQLPIKYSSPERGHHDDPSHLHQRKSEKEFFGPIDAEQKEISTNSHFTPSPSSQQSSLVTETTTSSNKVRARRGIHRNNSLKQSEMNVAEMDVTARVVVLPLIEVHLSNVSPGNSTARDDEEAQAIPICLSSLDMLLLFGTVIFLVGASCLLTVLFIKHKQVFIISFKDSNGVLERRPVDCSFDNLDLVGKDNTVDDDNEKALTRSRRTVDASQDESRNFPDSTILEFLVQLILSIM</sequence>
<evidence type="ECO:0000259" key="10">
    <source>
        <dbReference type="SMART" id="SM00241"/>
    </source>
</evidence>